<name>A0A2B7ZNB9_9EURO</name>
<dbReference type="GO" id="GO:0030956">
    <property type="term" value="C:glutamyl-tRNA(Gln) amidotransferase complex"/>
    <property type="evidence" value="ECO:0007669"/>
    <property type="project" value="TreeGrafter"/>
</dbReference>
<evidence type="ECO:0000259" key="1">
    <source>
        <dbReference type="Pfam" id="PF01425"/>
    </source>
</evidence>
<dbReference type="PANTHER" id="PTHR11895:SF152">
    <property type="entry name" value="GLUTAMYL-TRNA(GLN) AMIDOTRANSFERASE, SUBUNIT A (AFU_ORTHOLOGUE AFUA_7G06800)"/>
    <property type="match status" value="1"/>
</dbReference>
<dbReference type="Gene3D" id="3.90.1300.10">
    <property type="entry name" value="Amidase signature (AS) domain"/>
    <property type="match status" value="1"/>
</dbReference>
<dbReference type="InterPro" id="IPR036928">
    <property type="entry name" value="AS_sf"/>
</dbReference>
<feature type="domain" description="Amidase" evidence="1">
    <location>
        <begin position="58"/>
        <end position="217"/>
    </location>
</feature>
<dbReference type="Pfam" id="PF01425">
    <property type="entry name" value="Amidase"/>
    <property type="match status" value="1"/>
</dbReference>
<proteinExistence type="predicted"/>
<dbReference type="GO" id="GO:0070681">
    <property type="term" value="P:glutaminyl-tRNAGln biosynthesis via transamidation"/>
    <property type="evidence" value="ECO:0007669"/>
    <property type="project" value="TreeGrafter"/>
</dbReference>
<dbReference type="EMBL" id="PDND01000035">
    <property type="protein sequence ID" value="PGH34679.1"/>
    <property type="molecule type" value="Genomic_DNA"/>
</dbReference>
<dbReference type="GO" id="GO:0032543">
    <property type="term" value="P:mitochondrial translation"/>
    <property type="evidence" value="ECO:0007669"/>
    <property type="project" value="TreeGrafter"/>
</dbReference>
<accession>A0A2B7ZNB9</accession>
<dbReference type="GO" id="GO:0005739">
    <property type="term" value="C:mitochondrion"/>
    <property type="evidence" value="ECO:0007669"/>
    <property type="project" value="TreeGrafter"/>
</dbReference>
<dbReference type="STRING" id="73230.A0A2B7ZNB9"/>
<keyword evidence="3" id="KW-1185">Reference proteome</keyword>
<dbReference type="PANTHER" id="PTHR11895">
    <property type="entry name" value="TRANSAMIDASE"/>
    <property type="match status" value="1"/>
</dbReference>
<reference evidence="2 3" key="1">
    <citation type="submission" date="2017-10" db="EMBL/GenBank/DDBJ databases">
        <title>Comparative genomics in systemic dimorphic fungi from Ajellomycetaceae.</title>
        <authorList>
            <person name="Munoz J.F."/>
            <person name="Mcewen J.G."/>
            <person name="Clay O.K."/>
            <person name="Cuomo C.A."/>
        </authorList>
    </citation>
    <scope>NUCLEOTIDE SEQUENCE [LARGE SCALE GENOMIC DNA]</scope>
    <source>
        <strain evidence="2 3">UAMH4076</strain>
    </source>
</reference>
<dbReference type="Proteomes" id="UP000226031">
    <property type="component" value="Unassembled WGS sequence"/>
</dbReference>
<dbReference type="InterPro" id="IPR000120">
    <property type="entry name" value="Amidase"/>
</dbReference>
<dbReference type="VEuPathDB" id="FungiDB:EMCG_07367"/>
<gene>
    <name evidence="2" type="ORF">GX50_02467</name>
</gene>
<evidence type="ECO:0000313" key="2">
    <source>
        <dbReference type="EMBL" id="PGH34679.1"/>
    </source>
</evidence>
<dbReference type="InterPro" id="IPR023631">
    <property type="entry name" value="Amidase_dom"/>
</dbReference>
<sequence>MEISMRCVIFLGASEDQVEVTDEAWAYLSMSGTQWIKFMPTVDASSKVLQGHMLFQRVLVKDNIHLKGVKSSLGNKAFHDTYPPQPETAECIKRLIDLGVVIAGKAKMTSFGNWEEPTEYTDYQAPWNPRGDQYQSPGGSSSGSAAAVSSYDWLDIAIGTDTWGSVTRPSLWCGCFGLRPSIGAVSSKGVEPCVSAWDTPGLLGRDLAKCKDFASAWLLDEALVKCPKSSLVIAKMEHTIIYQATAALAYDAYHNSDDFRERYWNKFHREPYTTHRNQKVWDVGKTMPKEERDKGLERIGIYGRWFKDTILTHEHSNALIVLPIESVCPRYRDEPPTFKRPPQDGINTLALGPAMKSPVLAVPIGEITYESKVTKNMEKLPFVVAVMAPPGTDLALMDSVKEVLESVGRPTALNTGKTMFESLDATS</sequence>
<evidence type="ECO:0000313" key="3">
    <source>
        <dbReference type="Proteomes" id="UP000226031"/>
    </source>
</evidence>
<dbReference type="SUPFAM" id="SSF75304">
    <property type="entry name" value="Amidase signature (AS) enzymes"/>
    <property type="match status" value="1"/>
</dbReference>
<protein>
    <recommendedName>
        <fullName evidence="1">Amidase domain-containing protein</fullName>
    </recommendedName>
</protein>
<dbReference type="AlphaFoldDB" id="A0A2B7ZNB9"/>
<organism evidence="2 3">
    <name type="scientific">[Emmonsia] crescens</name>
    <dbReference type="NCBI Taxonomy" id="73230"/>
    <lineage>
        <taxon>Eukaryota</taxon>
        <taxon>Fungi</taxon>
        <taxon>Dikarya</taxon>
        <taxon>Ascomycota</taxon>
        <taxon>Pezizomycotina</taxon>
        <taxon>Eurotiomycetes</taxon>
        <taxon>Eurotiomycetidae</taxon>
        <taxon>Onygenales</taxon>
        <taxon>Ajellomycetaceae</taxon>
        <taxon>Emergomyces</taxon>
    </lineage>
</organism>
<comment type="caution">
    <text evidence="2">The sequence shown here is derived from an EMBL/GenBank/DDBJ whole genome shotgun (WGS) entry which is preliminary data.</text>
</comment>
<dbReference type="GO" id="GO:0050567">
    <property type="term" value="F:glutaminyl-tRNA synthase (glutamine-hydrolyzing) activity"/>
    <property type="evidence" value="ECO:0007669"/>
    <property type="project" value="TreeGrafter"/>
</dbReference>